<evidence type="ECO:0000256" key="4">
    <source>
        <dbReference type="RuleBase" id="RU003939"/>
    </source>
</evidence>
<keyword evidence="3" id="KW-0238">DNA-binding</keyword>
<dbReference type="Pfam" id="PF00216">
    <property type="entry name" value="Bac_DNA_binding"/>
    <property type="match status" value="1"/>
</dbReference>
<evidence type="ECO:0000313" key="6">
    <source>
        <dbReference type="Proteomes" id="UP000190449"/>
    </source>
</evidence>
<protein>
    <submittedName>
        <fullName evidence="5">Integration host factor subunit beta</fullName>
    </submittedName>
</protein>
<dbReference type="InterPro" id="IPR010992">
    <property type="entry name" value="IHF-like_DNA-bd_dom_sf"/>
</dbReference>
<proteinExistence type="inferred from homology"/>
<evidence type="ECO:0000256" key="1">
    <source>
        <dbReference type="ARBA" id="ARBA00010529"/>
    </source>
</evidence>
<dbReference type="EMBL" id="FUWU01000011">
    <property type="protein sequence ID" value="SJZ52910.1"/>
    <property type="molecule type" value="Genomic_DNA"/>
</dbReference>
<sequence length="111" mass="12321">MNVANRTKQDLIQSVSRSTGIVKNKVRVVVEQFLDFVGESLVEGNSIEIRGFGTFANKVRKARPVRNPRTGEPVFLKSRTIPTFKFSAELKAAIARSVELQTEKVSTAKTV</sequence>
<dbReference type="CDD" id="cd13836">
    <property type="entry name" value="IHF_B"/>
    <property type="match status" value="1"/>
</dbReference>
<dbReference type="Proteomes" id="UP000190449">
    <property type="component" value="Unassembled WGS sequence"/>
</dbReference>
<reference evidence="5 6" key="1">
    <citation type="submission" date="2017-02" db="EMBL/GenBank/DDBJ databases">
        <authorList>
            <person name="Peterson S.W."/>
        </authorList>
    </citation>
    <scope>NUCLEOTIDE SEQUENCE [LARGE SCALE GENOMIC DNA]</scope>
    <source>
        <strain evidence="5 6">ATCC 43854</strain>
    </source>
</reference>
<dbReference type="AlphaFoldDB" id="A0A1T4LE33"/>
<dbReference type="GO" id="GO:0003677">
    <property type="term" value="F:DNA binding"/>
    <property type="evidence" value="ECO:0007669"/>
    <property type="project" value="UniProtKB-KW"/>
</dbReference>
<evidence type="ECO:0000256" key="3">
    <source>
        <dbReference type="ARBA" id="ARBA00023125"/>
    </source>
</evidence>
<name>A0A1T4LE33_9BACT</name>
<dbReference type="SMART" id="SM00411">
    <property type="entry name" value="BHL"/>
    <property type="match status" value="1"/>
</dbReference>
<dbReference type="PRINTS" id="PR01727">
    <property type="entry name" value="DNABINDINGHU"/>
</dbReference>
<comment type="similarity">
    <text evidence="1 4">Belongs to the bacterial histone-like protein family.</text>
</comment>
<dbReference type="InterPro" id="IPR000119">
    <property type="entry name" value="Hist_DNA-bd"/>
</dbReference>
<evidence type="ECO:0000256" key="2">
    <source>
        <dbReference type="ARBA" id="ARBA00023067"/>
    </source>
</evidence>
<dbReference type="PANTHER" id="PTHR33175:SF3">
    <property type="entry name" value="DNA-BINDING PROTEIN HU-BETA"/>
    <property type="match status" value="1"/>
</dbReference>
<organism evidence="5 6">
    <name type="scientific">Fibrobacter intestinalis</name>
    <dbReference type="NCBI Taxonomy" id="28122"/>
    <lineage>
        <taxon>Bacteria</taxon>
        <taxon>Pseudomonadati</taxon>
        <taxon>Fibrobacterota</taxon>
        <taxon>Fibrobacteria</taxon>
        <taxon>Fibrobacterales</taxon>
        <taxon>Fibrobacteraceae</taxon>
        <taxon>Fibrobacter</taxon>
    </lineage>
</organism>
<accession>A0A1T4LE33</accession>
<dbReference type="PANTHER" id="PTHR33175">
    <property type="entry name" value="DNA-BINDING PROTEIN HU"/>
    <property type="match status" value="1"/>
</dbReference>
<keyword evidence="2" id="KW-0226">DNA condensation</keyword>
<dbReference type="GO" id="GO:0030261">
    <property type="term" value="P:chromosome condensation"/>
    <property type="evidence" value="ECO:0007669"/>
    <property type="project" value="UniProtKB-KW"/>
</dbReference>
<evidence type="ECO:0000313" key="5">
    <source>
        <dbReference type="EMBL" id="SJZ52910.1"/>
    </source>
</evidence>
<gene>
    <name evidence="5" type="ORF">SAMN02745108_00866</name>
</gene>
<dbReference type="Gene3D" id="4.10.520.10">
    <property type="entry name" value="IHF-like DNA-binding proteins"/>
    <property type="match status" value="1"/>
</dbReference>
<dbReference type="SUPFAM" id="SSF47729">
    <property type="entry name" value="IHF-like DNA-binding proteins"/>
    <property type="match status" value="1"/>
</dbReference>
<dbReference type="STRING" id="28122.SAMN02745108_00866"/>
<dbReference type="GO" id="GO:0030527">
    <property type="term" value="F:structural constituent of chromatin"/>
    <property type="evidence" value="ECO:0007669"/>
    <property type="project" value="InterPro"/>
</dbReference>